<dbReference type="InterPro" id="IPR036388">
    <property type="entry name" value="WH-like_DNA-bd_sf"/>
</dbReference>
<dbReference type="PANTHER" id="PTHR43537:SF50">
    <property type="entry name" value="TRANSCRIPTIONAL REGULATORY PROTEIN"/>
    <property type="match status" value="1"/>
</dbReference>
<evidence type="ECO:0000256" key="2">
    <source>
        <dbReference type="ARBA" id="ARBA00023125"/>
    </source>
</evidence>
<dbReference type="Proteomes" id="UP000776983">
    <property type="component" value="Unassembled WGS sequence"/>
</dbReference>
<dbReference type="PROSITE" id="PS50949">
    <property type="entry name" value="HTH_GNTR"/>
    <property type="match status" value="1"/>
</dbReference>
<dbReference type="InterPro" id="IPR036390">
    <property type="entry name" value="WH_DNA-bd_sf"/>
</dbReference>
<accession>A0ABS8CE23</accession>
<evidence type="ECO:0000313" key="6">
    <source>
        <dbReference type="Proteomes" id="UP000776983"/>
    </source>
</evidence>
<keyword evidence="2" id="KW-0238">DNA-binding</keyword>
<dbReference type="SMART" id="SM00895">
    <property type="entry name" value="FCD"/>
    <property type="match status" value="1"/>
</dbReference>
<feature type="domain" description="HTH gntR-type" evidence="4">
    <location>
        <begin position="8"/>
        <end position="75"/>
    </location>
</feature>
<evidence type="ECO:0000259" key="4">
    <source>
        <dbReference type="PROSITE" id="PS50949"/>
    </source>
</evidence>
<comment type="caution">
    <text evidence="5">The sequence shown here is derived from an EMBL/GenBank/DDBJ whole genome shotgun (WGS) entry which is preliminary data.</text>
</comment>
<proteinExistence type="predicted"/>
<evidence type="ECO:0000313" key="5">
    <source>
        <dbReference type="EMBL" id="MCB5364290.1"/>
    </source>
</evidence>
<dbReference type="PANTHER" id="PTHR43537">
    <property type="entry name" value="TRANSCRIPTIONAL REGULATOR, GNTR FAMILY"/>
    <property type="match status" value="1"/>
</dbReference>
<dbReference type="Pfam" id="PF00392">
    <property type="entry name" value="GntR"/>
    <property type="match status" value="1"/>
</dbReference>
<evidence type="ECO:0000256" key="1">
    <source>
        <dbReference type="ARBA" id="ARBA00023015"/>
    </source>
</evidence>
<dbReference type="EMBL" id="JACDXW010000005">
    <property type="protein sequence ID" value="MCB5364290.1"/>
    <property type="molecule type" value="Genomic_DNA"/>
</dbReference>
<dbReference type="InterPro" id="IPR000524">
    <property type="entry name" value="Tscrpt_reg_HTH_GntR"/>
</dbReference>
<dbReference type="SMART" id="SM00345">
    <property type="entry name" value="HTH_GNTR"/>
    <property type="match status" value="1"/>
</dbReference>
<dbReference type="SUPFAM" id="SSF48008">
    <property type="entry name" value="GntR ligand-binding domain-like"/>
    <property type="match status" value="1"/>
</dbReference>
<dbReference type="Pfam" id="PF07729">
    <property type="entry name" value="FCD"/>
    <property type="match status" value="1"/>
</dbReference>
<gene>
    <name evidence="5" type="ORF">H0484_11075</name>
</gene>
<reference evidence="5 6" key="1">
    <citation type="submission" date="2020-07" db="EMBL/GenBank/DDBJ databases">
        <title>Pusillimonas sp. nov., isolated from poultry manure in Taiwan.</title>
        <authorList>
            <person name="Lin S.-Y."/>
            <person name="Tang Y.-S."/>
            <person name="Young C.-C."/>
        </authorList>
    </citation>
    <scope>NUCLEOTIDE SEQUENCE [LARGE SCALE GENOMIC DNA]</scope>
    <source>
        <strain evidence="5 6">CC-YST705</strain>
    </source>
</reference>
<dbReference type="CDD" id="cd07377">
    <property type="entry name" value="WHTH_GntR"/>
    <property type="match status" value="1"/>
</dbReference>
<sequence length="234" mass="26520">MVIRIERKGLYQEVADRLRDMIQKGELQPGEWVDEVTLTASLDISRTPLREALKVLVAEGLLHMKPRQGCFVNELTMKDLEEIFPLMAMLEGRCAYEAATKLTEDELIRLEAMHAELRQFAQRGDVNQYYAANARIHIAIQELAANNWLSGLINNLRQVLGLFRHRSLKHPGRIDESYAEHAAIFQALKARDPVQAEAVTRAHLLNQLKVLRILSQQDATPLADTHIKSSAATH</sequence>
<dbReference type="Gene3D" id="1.10.10.10">
    <property type="entry name" value="Winged helix-like DNA-binding domain superfamily/Winged helix DNA-binding domain"/>
    <property type="match status" value="1"/>
</dbReference>
<name>A0ABS8CE23_9BURK</name>
<dbReference type="SUPFAM" id="SSF46785">
    <property type="entry name" value="Winged helix' DNA-binding domain"/>
    <property type="match status" value="1"/>
</dbReference>
<organism evidence="5 6">
    <name type="scientific">Mesopusillimonas faecipullorum</name>
    <dbReference type="NCBI Taxonomy" id="2755040"/>
    <lineage>
        <taxon>Bacteria</taxon>
        <taxon>Pseudomonadati</taxon>
        <taxon>Pseudomonadota</taxon>
        <taxon>Betaproteobacteria</taxon>
        <taxon>Burkholderiales</taxon>
        <taxon>Alcaligenaceae</taxon>
        <taxon>Mesopusillimonas</taxon>
    </lineage>
</organism>
<keyword evidence="3" id="KW-0804">Transcription</keyword>
<dbReference type="RefSeq" id="WP_226954707.1">
    <property type="nucleotide sequence ID" value="NZ_JACDXW010000005.1"/>
</dbReference>
<keyword evidence="1" id="KW-0805">Transcription regulation</keyword>
<keyword evidence="6" id="KW-1185">Reference proteome</keyword>
<dbReference type="InterPro" id="IPR011711">
    <property type="entry name" value="GntR_C"/>
</dbReference>
<dbReference type="Gene3D" id="1.20.120.530">
    <property type="entry name" value="GntR ligand-binding domain-like"/>
    <property type="match status" value="1"/>
</dbReference>
<evidence type="ECO:0000256" key="3">
    <source>
        <dbReference type="ARBA" id="ARBA00023163"/>
    </source>
</evidence>
<dbReference type="InterPro" id="IPR008920">
    <property type="entry name" value="TF_FadR/GntR_C"/>
</dbReference>
<protein>
    <submittedName>
        <fullName evidence="5">GntR family transcriptional regulator</fullName>
    </submittedName>
</protein>